<sequence>MDVKKTFRLTEDELRQLEEEMRQAGERNFSDFIRKRVLSPKHAAFVNPVERVLPELPTLLADIVRQQYHDMETVHKLERIYLTLYQIQVLSESSNQVAHDHMRRVMECFRELLDIADQELTLSDEFKEKWL</sequence>
<organism evidence="1 2">
    <name type="scientific">Streptococcus ruminantium</name>
    <dbReference type="NCBI Taxonomy" id="1917441"/>
    <lineage>
        <taxon>Bacteria</taxon>
        <taxon>Bacillati</taxon>
        <taxon>Bacillota</taxon>
        <taxon>Bacilli</taxon>
        <taxon>Lactobacillales</taxon>
        <taxon>Streptococcaceae</taxon>
        <taxon>Streptococcus</taxon>
    </lineage>
</organism>
<gene>
    <name evidence="1" type="ORF">RFF62_06765</name>
</gene>
<reference evidence="1 2" key="1">
    <citation type="submission" date="2023-08" db="EMBL/GenBank/DDBJ databases">
        <title>Streptococcus ruminantium-associated sheep mastitis outbreak detected in Italy is distinct from bovine isolates.</title>
        <authorList>
            <person name="Rosa M.N."/>
            <person name="Vezina B."/>
            <person name="Tola S."/>
        </authorList>
    </citation>
    <scope>NUCLEOTIDE SEQUENCE [LARGE SCALE GENOMIC DNA]</scope>
    <source>
        <strain evidence="1 2">OM6730</strain>
    </source>
</reference>
<evidence type="ECO:0000313" key="1">
    <source>
        <dbReference type="EMBL" id="MDQ8833478.1"/>
    </source>
</evidence>
<name>A0ABU1B3Q8_9STRE</name>
<accession>A0ABU1B3Q8</accession>
<dbReference type="RefSeq" id="WP_136646917.1">
    <property type="nucleotide sequence ID" value="NZ_JAVIBP010000006.1"/>
</dbReference>
<evidence type="ECO:0008006" key="3">
    <source>
        <dbReference type="Google" id="ProtNLM"/>
    </source>
</evidence>
<keyword evidence="2" id="KW-1185">Reference proteome</keyword>
<evidence type="ECO:0000313" key="2">
    <source>
        <dbReference type="Proteomes" id="UP001228446"/>
    </source>
</evidence>
<dbReference type="Proteomes" id="UP001228446">
    <property type="component" value="Unassembled WGS sequence"/>
</dbReference>
<protein>
    <recommendedName>
        <fullName evidence="3">Mobilization protein</fullName>
    </recommendedName>
</protein>
<comment type="caution">
    <text evidence="1">The sequence shown here is derived from an EMBL/GenBank/DDBJ whole genome shotgun (WGS) entry which is preliminary data.</text>
</comment>
<dbReference type="EMBL" id="JAVIBX010000025">
    <property type="protein sequence ID" value="MDQ8833478.1"/>
    <property type="molecule type" value="Genomic_DNA"/>
</dbReference>
<proteinExistence type="predicted"/>